<dbReference type="GO" id="GO:0005524">
    <property type="term" value="F:ATP binding"/>
    <property type="evidence" value="ECO:0007669"/>
    <property type="project" value="UniProtKB-KW"/>
</dbReference>
<dbReference type="InterPro" id="IPR017871">
    <property type="entry name" value="ABC_transporter-like_CS"/>
</dbReference>
<evidence type="ECO:0000313" key="5">
    <source>
        <dbReference type="Proteomes" id="UP000636394"/>
    </source>
</evidence>
<dbReference type="InterPro" id="IPR027417">
    <property type="entry name" value="P-loop_NTPase"/>
</dbReference>
<name>A0ABX0IIE1_9ACTN</name>
<proteinExistence type="predicted"/>
<dbReference type="RefSeq" id="WP_166338526.1">
    <property type="nucleotide sequence ID" value="NZ_WPCR01000002.1"/>
</dbReference>
<reference evidence="4 5" key="1">
    <citation type="submission" date="2019-11" db="EMBL/GenBank/DDBJ databases">
        <title>Eggerthellaceae novel genus isolated from the rectal contents of marmort.</title>
        <authorList>
            <person name="Zhang G."/>
        </authorList>
    </citation>
    <scope>NUCLEOTIDE SEQUENCE [LARGE SCALE GENOMIC DNA]</scope>
    <source>
        <strain evidence="5">zg-886</strain>
    </source>
</reference>
<dbReference type="PANTHER" id="PTHR43119:SF1">
    <property type="entry name" value="ABC TRANSPORTER DOMAIN-CONTAINING PROTEIN"/>
    <property type="match status" value="1"/>
</dbReference>
<gene>
    <name evidence="4" type="ORF">GMI68_02140</name>
</gene>
<dbReference type="InterPro" id="IPR003593">
    <property type="entry name" value="AAA+_ATPase"/>
</dbReference>
<dbReference type="Gene3D" id="3.40.50.300">
    <property type="entry name" value="P-loop containing nucleotide triphosphate hydrolases"/>
    <property type="match status" value="1"/>
</dbReference>
<dbReference type="PANTHER" id="PTHR43119">
    <property type="entry name" value="ABC TRANSPORT PROTEIN ATP-BINDING COMPONENT-RELATED"/>
    <property type="match status" value="1"/>
</dbReference>
<protein>
    <submittedName>
        <fullName evidence="4">ATP-binding cassette domain-containing protein</fullName>
    </submittedName>
</protein>
<evidence type="ECO:0000256" key="2">
    <source>
        <dbReference type="ARBA" id="ARBA00022840"/>
    </source>
</evidence>
<dbReference type="SUPFAM" id="SSF52540">
    <property type="entry name" value="P-loop containing nucleoside triphosphate hydrolases"/>
    <property type="match status" value="1"/>
</dbReference>
<dbReference type="Proteomes" id="UP000636394">
    <property type="component" value="Unassembled WGS sequence"/>
</dbReference>
<organism evidence="4 5">
    <name type="scientific">Xiamenia xianingshaonis</name>
    <dbReference type="NCBI Taxonomy" id="2682776"/>
    <lineage>
        <taxon>Bacteria</taxon>
        <taxon>Bacillati</taxon>
        <taxon>Actinomycetota</taxon>
        <taxon>Coriobacteriia</taxon>
        <taxon>Eggerthellales</taxon>
        <taxon>Eggerthellaceae</taxon>
        <taxon>Xiamenia</taxon>
    </lineage>
</organism>
<evidence type="ECO:0000259" key="3">
    <source>
        <dbReference type="PROSITE" id="PS50893"/>
    </source>
</evidence>
<keyword evidence="1" id="KW-0547">Nucleotide-binding</keyword>
<dbReference type="PROSITE" id="PS50893">
    <property type="entry name" value="ABC_TRANSPORTER_2"/>
    <property type="match status" value="1"/>
</dbReference>
<dbReference type="Pfam" id="PF00005">
    <property type="entry name" value="ABC_tran"/>
    <property type="match status" value="1"/>
</dbReference>
<evidence type="ECO:0000313" key="4">
    <source>
        <dbReference type="EMBL" id="NHM13581.1"/>
    </source>
</evidence>
<sequence>MAFFEARGLAVSYRRNGVPFEPFSDVGFELFEGQIADLVGPSGSGKSSLLCACARLLPKTSGTLALRGVDSKSFSPEEWRRRVCYVPQKPTVVAGTVRDNLLLPWSLRVRRGDKAPSDEALRSLIAEAALGDVDLDRDAAQLSGGELARVALLRAFATRPDVLLLDEVDAALDADSAGSVSRLTRRLVRGDTACLRIRHRPPDGAADRTLRLERGKIAQVDHAEAGA</sequence>
<dbReference type="InterPro" id="IPR003439">
    <property type="entry name" value="ABC_transporter-like_ATP-bd"/>
</dbReference>
<feature type="domain" description="ABC transporter" evidence="3">
    <location>
        <begin position="6"/>
        <end position="227"/>
    </location>
</feature>
<dbReference type="EMBL" id="WPCR01000002">
    <property type="protein sequence ID" value="NHM13581.1"/>
    <property type="molecule type" value="Genomic_DNA"/>
</dbReference>
<comment type="caution">
    <text evidence="4">The sequence shown here is derived from an EMBL/GenBank/DDBJ whole genome shotgun (WGS) entry which is preliminary data.</text>
</comment>
<keyword evidence="2 4" id="KW-0067">ATP-binding</keyword>
<dbReference type="PROSITE" id="PS00211">
    <property type="entry name" value="ABC_TRANSPORTER_1"/>
    <property type="match status" value="1"/>
</dbReference>
<accession>A0ABX0IIE1</accession>
<dbReference type="SMART" id="SM00382">
    <property type="entry name" value="AAA"/>
    <property type="match status" value="1"/>
</dbReference>
<evidence type="ECO:0000256" key="1">
    <source>
        <dbReference type="ARBA" id="ARBA00022741"/>
    </source>
</evidence>
<keyword evidence="5" id="KW-1185">Reference proteome</keyword>